<gene>
    <name evidence="7" type="ORF">Fcan01_05779</name>
</gene>
<proteinExistence type="inferred from homology"/>
<keyword evidence="5" id="KW-0256">Endoplasmic reticulum</keyword>
<keyword evidence="5" id="KW-0472">Membrane</keyword>
<dbReference type="GO" id="GO:0005789">
    <property type="term" value="C:endoplasmic reticulum membrane"/>
    <property type="evidence" value="ECO:0007669"/>
    <property type="project" value="UniProtKB-SubCell"/>
</dbReference>
<dbReference type="InterPro" id="IPR020946">
    <property type="entry name" value="Flavin_mOase-like"/>
</dbReference>
<keyword evidence="3 5" id="KW-0274">FAD</keyword>
<name>A0A226EP04_FOLCA</name>
<comment type="cofactor">
    <cofactor evidence="5 6">
        <name>FAD</name>
        <dbReference type="ChEBI" id="CHEBI:57692"/>
    </cofactor>
</comment>
<dbReference type="InterPro" id="IPR000960">
    <property type="entry name" value="Flavin_mOase"/>
</dbReference>
<comment type="similarity">
    <text evidence="1">Belongs to the FAD-binding monooxygenase family.</text>
</comment>
<comment type="caution">
    <text evidence="7">The sequence shown here is derived from an EMBL/GenBank/DDBJ whole genome shotgun (WGS) entry which is preliminary data.</text>
</comment>
<keyword evidence="4 5" id="KW-0560">Oxidoreductase</keyword>
<dbReference type="GO" id="GO:0050660">
    <property type="term" value="F:flavin adenine dinucleotide binding"/>
    <property type="evidence" value="ECO:0007669"/>
    <property type="project" value="InterPro"/>
</dbReference>
<sequence>MKMSPNVIERPVKRHPKVFIIGAGFSGLCAGIKLQSDLEIFDYVIFDENHDVGGTWLTHTYPGCACDVKSHLYSYSFELNPNWSTTYAPQPEILAYLKGVAYKYDLYSKVKFHHQVKSATWVENSSIWKIVVHDKHVGKTTEYECDIIISGVGGLRVPSIPEQFSKFTGPTIHSAKWNPSLDLDDKVVAVIGSGCSAVQIVPTIEPRVKKLLSFQRHPAWIVPLSQFQIFGFIRWLFNKIPYLMWLYRMFIFFSQEAYFMIFKANSRLREFAKWAARMFLKWQIPNDPELRTKLIPNYEFGCKRISPSNMYYRALAKPKCEVVTEKIASVTQHSIITEDHREYPIDVLILATGYRVQDYFSPLKLYGLNSEDILETWKTGSPSHYLGIMSSSTPNSFALLGPNTAYGHNSVIFSIECQVNWVMQVIREFMQRNAKAVVVKENVEKQYMKSIRTRLKDTVWGNYECGSWYVNHEGINTTLYPGSLISYWKETRKPVFSNLIFD</sequence>
<protein>
    <recommendedName>
        <fullName evidence="6">Flavin-containing monooxygenase</fullName>
        <ecNumber evidence="6">1.-.-.-</ecNumber>
    </recommendedName>
</protein>
<evidence type="ECO:0000256" key="5">
    <source>
        <dbReference type="PIRNR" id="PIRNR000332"/>
    </source>
</evidence>
<dbReference type="InterPro" id="IPR051209">
    <property type="entry name" value="FAD-bind_Monooxygenase_sf"/>
</dbReference>
<dbReference type="Proteomes" id="UP000198287">
    <property type="component" value="Unassembled WGS sequence"/>
</dbReference>
<dbReference type="PANTHER" id="PTHR42877:SF4">
    <property type="entry name" value="FAD_NAD(P)-BINDING DOMAIN-CONTAINING PROTEIN-RELATED"/>
    <property type="match status" value="1"/>
</dbReference>
<dbReference type="SUPFAM" id="SSF51905">
    <property type="entry name" value="FAD/NAD(P)-binding domain"/>
    <property type="match status" value="2"/>
</dbReference>
<evidence type="ECO:0000256" key="3">
    <source>
        <dbReference type="ARBA" id="ARBA00022827"/>
    </source>
</evidence>
<dbReference type="InterPro" id="IPR036188">
    <property type="entry name" value="FAD/NAD-bd_sf"/>
</dbReference>
<evidence type="ECO:0000256" key="2">
    <source>
        <dbReference type="ARBA" id="ARBA00022630"/>
    </source>
</evidence>
<comment type="subcellular location">
    <subcellularLocation>
        <location evidence="5">Endoplasmic reticulum membrane</location>
    </subcellularLocation>
</comment>
<dbReference type="AlphaFoldDB" id="A0A226EP04"/>
<dbReference type="OrthoDB" id="66881at2759"/>
<reference evidence="7 8" key="1">
    <citation type="submission" date="2015-12" db="EMBL/GenBank/DDBJ databases">
        <title>The genome of Folsomia candida.</title>
        <authorList>
            <person name="Faddeeva A."/>
            <person name="Derks M.F."/>
            <person name="Anvar Y."/>
            <person name="Smit S."/>
            <person name="Van Straalen N."/>
            <person name="Roelofs D."/>
        </authorList>
    </citation>
    <scope>NUCLEOTIDE SEQUENCE [LARGE SCALE GENOMIC DNA]</scope>
    <source>
        <strain evidence="7 8">VU population</strain>
        <tissue evidence="7">Whole body</tissue>
    </source>
</reference>
<dbReference type="Pfam" id="PF00743">
    <property type="entry name" value="FMO-like"/>
    <property type="match status" value="1"/>
</dbReference>
<dbReference type="GO" id="GO:0004499">
    <property type="term" value="F:N,N-dimethylaniline monooxygenase activity"/>
    <property type="evidence" value="ECO:0007669"/>
    <property type="project" value="UniProtKB-UniRule"/>
</dbReference>
<organism evidence="7 8">
    <name type="scientific">Folsomia candida</name>
    <name type="common">Springtail</name>
    <dbReference type="NCBI Taxonomy" id="158441"/>
    <lineage>
        <taxon>Eukaryota</taxon>
        <taxon>Metazoa</taxon>
        <taxon>Ecdysozoa</taxon>
        <taxon>Arthropoda</taxon>
        <taxon>Hexapoda</taxon>
        <taxon>Collembola</taxon>
        <taxon>Entomobryomorpha</taxon>
        <taxon>Isotomoidea</taxon>
        <taxon>Isotomidae</taxon>
        <taxon>Proisotominae</taxon>
        <taxon>Folsomia</taxon>
    </lineage>
</organism>
<dbReference type="PIRSF" id="PIRSF000332">
    <property type="entry name" value="FMO"/>
    <property type="match status" value="1"/>
</dbReference>
<comment type="similarity">
    <text evidence="5 6">Belongs to the FMO family.</text>
</comment>
<keyword evidence="5" id="KW-0521">NADP</keyword>
<dbReference type="EC" id="1.-.-.-" evidence="6"/>
<keyword evidence="5 6" id="KW-0503">Monooxygenase</keyword>
<dbReference type="GO" id="GO:0050661">
    <property type="term" value="F:NADP binding"/>
    <property type="evidence" value="ECO:0007669"/>
    <property type="project" value="InterPro"/>
</dbReference>
<keyword evidence="2 5" id="KW-0285">Flavoprotein</keyword>
<evidence type="ECO:0000313" key="8">
    <source>
        <dbReference type="Proteomes" id="UP000198287"/>
    </source>
</evidence>
<dbReference type="Gene3D" id="3.50.50.60">
    <property type="entry name" value="FAD/NAD(P)-binding domain"/>
    <property type="match status" value="2"/>
</dbReference>
<dbReference type="PRINTS" id="PR00370">
    <property type="entry name" value="FMOXYGENASE"/>
</dbReference>
<evidence type="ECO:0000256" key="1">
    <source>
        <dbReference type="ARBA" id="ARBA00010139"/>
    </source>
</evidence>
<evidence type="ECO:0000313" key="7">
    <source>
        <dbReference type="EMBL" id="OXA59362.1"/>
    </source>
</evidence>
<dbReference type="PANTHER" id="PTHR42877">
    <property type="entry name" value="L-ORNITHINE N(5)-MONOOXYGENASE-RELATED"/>
    <property type="match status" value="1"/>
</dbReference>
<evidence type="ECO:0000256" key="6">
    <source>
        <dbReference type="RuleBase" id="RU361177"/>
    </source>
</evidence>
<accession>A0A226EP04</accession>
<keyword evidence="8" id="KW-1185">Reference proteome</keyword>
<dbReference type="EMBL" id="LNIX01000002">
    <property type="protein sequence ID" value="OXA59362.1"/>
    <property type="molecule type" value="Genomic_DNA"/>
</dbReference>
<evidence type="ECO:0000256" key="4">
    <source>
        <dbReference type="ARBA" id="ARBA00023002"/>
    </source>
</evidence>